<dbReference type="EMBL" id="JACHGF010000003">
    <property type="protein sequence ID" value="MBB5284508.1"/>
    <property type="molecule type" value="Genomic_DNA"/>
</dbReference>
<dbReference type="InterPro" id="IPR001789">
    <property type="entry name" value="Sig_transdc_resp-reg_receiver"/>
</dbReference>
<dbReference type="SMART" id="SM00448">
    <property type="entry name" value="REC"/>
    <property type="match status" value="1"/>
</dbReference>
<dbReference type="GO" id="GO:0003677">
    <property type="term" value="F:DNA binding"/>
    <property type="evidence" value="ECO:0007669"/>
    <property type="project" value="InterPro"/>
</dbReference>
<dbReference type="RefSeq" id="WP_184174440.1">
    <property type="nucleotide sequence ID" value="NZ_JACHGF010000003.1"/>
</dbReference>
<dbReference type="AlphaFoldDB" id="A0A840TWE7"/>
<feature type="domain" description="HTH LytTR-type" evidence="3">
    <location>
        <begin position="127"/>
        <end position="190"/>
    </location>
</feature>
<sequence>MITCIIVDDEPLARLVLESHISRTPKLHLLGKYANAVEAFEAIANTSPDLIFLDIKMPVISGIDFIKSLKNPPAVIFTTAFPEYGADSYELEAVDYLLKPVTYERLAKSISRFQRLQDKKPESTYSYFKVNGKLLKIEHQDILLVQSIRDYLLLKTITGNYITHMTMKAVCDLMPQGQFCRVHRSYLVNLLRLTVIGKNEVYIGEIRIPIGGHYKGKLPELSDLQ</sequence>
<dbReference type="Gene3D" id="3.40.50.2300">
    <property type="match status" value="1"/>
</dbReference>
<evidence type="ECO:0000259" key="2">
    <source>
        <dbReference type="PROSITE" id="PS50110"/>
    </source>
</evidence>
<dbReference type="InterPro" id="IPR007492">
    <property type="entry name" value="LytTR_DNA-bd_dom"/>
</dbReference>
<protein>
    <submittedName>
        <fullName evidence="4">Two-component system LytT family response regulator</fullName>
    </submittedName>
</protein>
<evidence type="ECO:0000313" key="5">
    <source>
        <dbReference type="Proteomes" id="UP000557307"/>
    </source>
</evidence>
<dbReference type="PANTHER" id="PTHR37299">
    <property type="entry name" value="TRANSCRIPTIONAL REGULATOR-RELATED"/>
    <property type="match status" value="1"/>
</dbReference>
<dbReference type="GO" id="GO:0000156">
    <property type="term" value="F:phosphorelay response regulator activity"/>
    <property type="evidence" value="ECO:0007669"/>
    <property type="project" value="InterPro"/>
</dbReference>
<dbReference type="PROSITE" id="PS50930">
    <property type="entry name" value="HTH_LYTTR"/>
    <property type="match status" value="1"/>
</dbReference>
<evidence type="ECO:0000256" key="1">
    <source>
        <dbReference type="PROSITE-ProRule" id="PRU00169"/>
    </source>
</evidence>
<dbReference type="Gene3D" id="2.40.50.1020">
    <property type="entry name" value="LytTr DNA-binding domain"/>
    <property type="match status" value="1"/>
</dbReference>
<evidence type="ECO:0000313" key="4">
    <source>
        <dbReference type="EMBL" id="MBB5284508.1"/>
    </source>
</evidence>
<dbReference type="Proteomes" id="UP000557307">
    <property type="component" value="Unassembled WGS sequence"/>
</dbReference>
<dbReference type="PROSITE" id="PS50110">
    <property type="entry name" value="RESPONSE_REGULATORY"/>
    <property type="match status" value="1"/>
</dbReference>
<dbReference type="SMART" id="SM00850">
    <property type="entry name" value="LytTR"/>
    <property type="match status" value="1"/>
</dbReference>
<dbReference type="Pfam" id="PF00072">
    <property type="entry name" value="Response_reg"/>
    <property type="match status" value="1"/>
</dbReference>
<accession>A0A840TWE7</accession>
<dbReference type="InterPro" id="IPR046947">
    <property type="entry name" value="LytR-like"/>
</dbReference>
<gene>
    <name evidence="4" type="ORF">HNQ92_002651</name>
</gene>
<keyword evidence="1" id="KW-0597">Phosphoprotein</keyword>
<dbReference type="InterPro" id="IPR011006">
    <property type="entry name" value="CheY-like_superfamily"/>
</dbReference>
<evidence type="ECO:0000259" key="3">
    <source>
        <dbReference type="PROSITE" id="PS50930"/>
    </source>
</evidence>
<proteinExistence type="predicted"/>
<organism evidence="4 5">
    <name type="scientific">Rhabdobacter roseus</name>
    <dbReference type="NCBI Taxonomy" id="1655419"/>
    <lineage>
        <taxon>Bacteria</taxon>
        <taxon>Pseudomonadati</taxon>
        <taxon>Bacteroidota</taxon>
        <taxon>Cytophagia</taxon>
        <taxon>Cytophagales</taxon>
        <taxon>Cytophagaceae</taxon>
        <taxon>Rhabdobacter</taxon>
    </lineage>
</organism>
<feature type="modified residue" description="4-aspartylphosphate" evidence="1">
    <location>
        <position position="54"/>
    </location>
</feature>
<reference evidence="4 5" key="1">
    <citation type="submission" date="2020-08" db="EMBL/GenBank/DDBJ databases">
        <title>Genomic Encyclopedia of Type Strains, Phase IV (KMG-IV): sequencing the most valuable type-strain genomes for metagenomic binning, comparative biology and taxonomic classification.</title>
        <authorList>
            <person name="Goeker M."/>
        </authorList>
    </citation>
    <scope>NUCLEOTIDE SEQUENCE [LARGE SCALE GENOMIC DNA]</scope>
    <source>
        <strain evidence="4 5">DSM 105074</strain>
    </source>
</reference>
<dbReference type="SUPFAM" id="SSF52172">
    <property type="entry name" value="CheY-like"/>
    <property type="match status" value="1"/>
</dbReference>
<name>A0A840TWE7_9BACT</name>
<comment type="caution">
    <text evidence="4">The sequence shown here is derived from an EMBL/GenBank/DDBJ whole genome shotgun (WGS) entry which is preliminary data.</text>
</comment>
<dbReference type="Pfam" id="PF04397">
    <property type="entry name" value="LytTR"/>
    <property type="match status" value="1"/>
</dbReference>
<keyword evidence="5" id="KW-1185">Reference proteome</keyword>
<feature type="domain" description="Response regulatory" evidence="2">
    <location>
        <begin position="3"/>
        <end position="114"/>
    </location>
</feature>
<dbReference type="PANTHER" id="PTHR37299:SF1">
    <property type="entry name" value="STAGE 0 SPORULATION PROTEIN A HOMOLOG"/>
    <property type="match status" value="1"/>
</dbReference>